<gene>
    <name evidence="5" type="ORF">IAA64_04555</name>
</gene>
<keyword evidence="1" id="KW-0805">Transcription regulation</keyword>
<dbReference type="Pfam" id="PF13377">
    <property type="entry name" value="Peripla_BP_3"/>
    <property type="match status" value="1"/>
</dbReference>
<dbReference type="SUPFAM" id="SSF46785">
    <property type="entry name" value="Winged helix' DNA-binding domain"/>
    <property type="match status" value="1"/>
</dbReference>
<dbReference type="Pfam" id="PF00392">
    <property type="entry name" value="GntR"/>
    <property type="match status" value="1"/>
</dbReference>
<dbReference type="SUPFAM" id="SSF53822">
    <property type="entry name" value="Periplasmic binding protein-like I"/>
    <property type="match status" value="1"/>
</dbReference>
<evidence type="ECO:0000313" key="6">
    <source>
        <dbReference type="Proteomes" id="UP000886884"/>
    </source>
</evidence>
<dbReference type="GO" id="GO:0000976">
    <property type="term" value="F:transcription cis-regulatory region binding"/>
    <property type="evidence" value="ECO:0007669"/>
    <property type="project" value="TreeGrafter"/>
</dbReference>
<dbReference type="InterPro" id="IPR046335">
    <property type="entry name" value="LacI/GalR-like_sensor"/>
</dbReference>
<evidence type="ECO:0000259" key="4">
    <source>
        <dbReference type="PROSITE" id="PS50949"/>
    </source>
</evidence>
<dbReference type="Gene3D" id="1.10.10.10">
    <property type="entry name" value="Winged helix-like DNA-binding domain superfamily/Winged helix DNA-binding domain"/>
    <property type="match status" value="1"/>
</dbReference>
<comment type="caution">
    <text evidence="5">The sequence shown here is derived from an EMBL/GenBank/DDBJ whole genome shotgun (WGS) entry which is preliminary data.</text>
</comment>
<dbReference type="PROSITE" id="PS50949">
    <property type="entry name" value="HTH_GNTR"/>
    <property type="match status" value="1"/>
</dbReference>
<name>A0A9D1P7B7_9FIRM</name>
<dbReference type="PANTHER" id="PTHR30146">
    <property type="entry name" value="LACI-RELATED TRANSCRIPTIONAL REPRESSOR"/>
    <property type="match status" value="1"/>
</dbReference>
<keyword evidence="2" id="KW-0238">DNA-binding</keyword>
<dbReference type="InterPro" id="IPR036388">
    <property type="entry name" value="WH-like_DNA-bd_sf"/>
</dbReference>
<accession>A0A9D1P7B7</accession>
<dbReference type="EMBL" id="DVOT01000079">
    <property type="protein sequence ID" value="HIV27215.1"/>
    <property type="molecule type" value="Genomic_DNA"/>
</dbReference>
<evidence type="ECO:0000256" key="3">
    <source>
        <dbReference type="ARBA" id="ARBA00023163"/>
    </source>
</evidence>
<protein>
    <submittedName>
        <fullName evidence="5">GntR family transcriptional regulator</fullName>
    </submittedName>
</protein>
<feature type="domain" description="HTH gntR-type" evidence="4">
    <location>
        <begin position="1"/>
        <end position="67"/>
    </location>
</feature>
<dbReference type="SMART" id="SM00345">
    <property type="entry name" value="HTH_GNTR"/>
    <property type="match status" value="1"/>
</dbReference>
<dbReference type="AlphaFoldDB" id="A0A9D1P7B7"/>
<dbReference type="GO" id="GO:0003700">
    <property type="term" value="F:DNA-binding transcription factor activity"/>
    <property type="evidence" value="ECO:0007669"/>
    <property type="project" value="InterPro"/>
</dbReference>
<reference evidence="5" key="1">
    <citation type="submission" date="2020-10" db="EMBL/GenBank/DDBJ databases">
        <authorList>
            <person name="Gilroy R."/>
        </authorList>
    </citation>
    <scope>NUCLEOTIDE SEQUENCE</scope>
    <source>
        <strain evidence="5">CHK183-6373</strain>
    </source>
</reference>
<evidence type="ECO:0000313" key="5">
    <source>
        <dbReference type="EMBL" id="HIV27215.1"/>
    </source>
</evidence>
<dbReference type="Gene3D" id="3.40.50.2300">
    <property type="match status" value="2"/>
</dbReference>
<evidence type="ECO:0000256" key="1">
    <source>
        <dbReference type="ARBA" id="ARBA00023015"/>
    </source>
</evidence>
<dbReference type="InterPro" id="IPR036390">
    <property type="entry name" value="WH_DNA-bd_sf"/>
</dbReference>
<dbReference type="PRINTS" id="PR00035">
    <property type="entry name" value="HTHGNTR"/>
</dbReference>
<evidence type="ECO:0000256" key="2">
    <source>
        <dbReference type="ARBA" id="ARBA00023125"/>
    </source>
</evidence>
<dbReference type="Proteomes" id="UP000886884">
    <property type="component" value="Unassembled WGS sequence"/>
</dbReference>
<dbReference type="CDD" id="cd07377">
    <property type="entry name" value="WHTH_GntR"/>
    <property type="match status" value="1"/>
</dbReference>
<proteinExistence type="predicted"/>
<dbReference type="CDD" id="cd06267">
    <property type="entry name" value="PBP1_LacI_sugar_binding-like"/>
    <property type="match status" value="1"/>
</dbReference>
<dbReference type="InterPro" id="IPR028082">
    <property type="entry name" value="Peripla_BP_I"/>
</dbReference>
<keyword evidence="3" id="KW-0804">Transcription</keyword>
<sequence>MLRYREIKAQLMELIAGMQNGDRLPSRTTLSKRLDSSRATVDKAIRELTEEGMLESRFGSGTFVARKLEGVVSNAENWCLIVPDISEGIYAGLASGVESGASLRGANVILCNSESNAEKQAEYIERLILAGIDGFIIVPVVARNVLENIGLYRSLCRSQIPFVFCNRDVEGICAPIVKSNDYYGGYIATGHLLQRGYQHIAFIARQRYRTSIDRCQGYISALLQWNVPIDRQKILLMEDSPIPQTCQALLERMDAGMAVDAVFCFNDYHALELLRQLRARGMRVPEDIAIVGYDNIDLCAAATPPLTSVVYKTYDVGKMAARVLGKLLDGKPSDGFAYYLMQPEIVERAS</sequence>
<feature type="non-terminal residue" evidence="5">
    <location>
        <position position="350"/>
    </location>
</feature>
<dbReference type="InterPro" id="IPR000524">
    <property type="entry name" value="Tscrpt_reg_HTH_GntR"/>
</dbReference>
<organism evidence="5 6">
    <name type="scientific">Candidatus Ornithocaccomicrobium faecavium</name>
    <dbReference type="NCBI Taxonomy" id="2840890"/>
    <lineage>
        <taxon>Bacteria</taxon>
        <taxon>Bacillati</taxon>
        <taxon>Bacillota</taxon>
        <taxon>Clostridia</taxon>
        <taxon>Candidatus Ornithocaccomicrobium</taxon>
    </lineage>
</organism>
<dbReference type="PANTHER" id="PTHR30146:SF154">
    <property type="entry name" value="TRANSCRIPTION REGULATOR, MEMBER OF GALR FAMILY"/>
    <property type="match status" value="1"/>
</dbReference>
<reference evidence="5" key="2">
    <citation type="journal article" date="2021" name="PeerJ">
        <title>Extensive microbial diversity within the chicken gut microbiome revealed by metagenomics and culture.</title>
        <authorList>
            <person name="Gilroy R."/>
            <person name="Ravi A."/>
            <person name="Getino M."/>
            <person name="Pursley I."/>
            <person name="Horton D.L."/>
            <person name="Alikhan N.F."/>
            <person name="Baker D."/>
            <person name="Gharbi K."/>
            <person name="Hall N."/>
            <person name="Watson M."/>
            <person name="Adriaenssens E.M."/>
            <person name="Foster-Nyarko E."/>
            <person name="Jarju S."/>
            <person name="Secka A."/>
            <person name="Antonio M."/>
            <person name="Oren A."/>
            <person name="Chaudhuri R.R."/>
            <person name="La Ragione R."/>
            <person name="Hildebrand F."/>
            <person name="Pallen M.J."/>
        </authorList>
    </citation>
    <scope>NUCLEOTIDE SEQUENCE</scope>
    <source>
        <strain evidence="5">CHK183-6373</strain>
    </source>
</reference>